<dbReference type="Gene3D" id="1.10.10.10">
    <property type="entry name" value="Winged helix-like DNA-binding domain superfamily/Winged helix DNA-binding domain"/>
    <property type="match status" value="1"/>
</dbReference>
<evidence type="ECO:0000256" key="1">
    <source>
        <dbReference type="ARBA" id="ARBA00023015"/>
    </source>
</evidence>
<dbReference type="InterPro" id="IPR039422">
    <property type="entry name" value="MarR/SlyA-like"/>
</dbReference>
<dbReference type="InterPro" id="IPR036390">
    <property type="entry name" value="WH_DNA-bd_sf"/>
</dbReference>
<dbReference type="SUPFAM" id="SSF46785">
    <property type="entry name" value="Winged helix' DNA-binding domain"/>
    <property type="match status" value="1"/>
</dbReference>
<proteinExistence type="predicted"/>
<feature type="domain" description="HTH marR-type" evidence="4">
    <location>
        <begin position="1"/>
        <end position="136"/>
    </location>
</feature>
<accession>A0AAF0KA78</accession>
<dbReference type="AlphaFoldDB" id="A0AAF0KA78"/>
<dbReference type="GO" id="GO:0006950">
    <property type="term" value="P:response to stress"/>
    <property type="evidence" value="ECO:0007669"/>
    <property type="project" value="TreeGrafter"/>
</dbReference>
<dbReference type="InterPro" id="IPR055166">
    <property type="entry name" value="Transc_reg_Sar_Rot_HTH"/>
</dbReference>
<dbReference type="InterPro" id="IPR000835">
    <property type="entry name" value="HTH_MarR-typ"/>
</dbReference>
<dbReference type="Proteomes" id="UP001179858">
    <property type="component" value="Chromosome"/>
</dbReference>
<keyword evidence="3" id="KW-0804">Transcription</keyword>
<evidence type="ECO:0000259" key="4">
    <source>
        <dbReference type="PROSITE" id="PS50995"/>
    </source>
</evidence>
<dbReference type="PANTHER" id="PTHR33164">
    <property type="entry name" value="TRANSCRIPTIONAL REGULATOR, MARR FAMILY"/>
    <property type="match status" value="1"/>
</dbReference>
<evidence type="ECO:0000256" key="2">
    <source>
        <dbReference type="ARBA" id="ARBA00023125"/>
    </source>
</evidence>
<dbReference type="EMBL" id="CP122959">
    <property type="protein sequence ID" value="WGI19340.1"/>
    <property type="molecule type" value="Genomic_DNA"/>
</dbReference>
<dbReference type="SMART" id="SM00347">
    <property type="entry name" value="HTH_MARR"/>
    <property type="match status" value="1"/>
</dbReference>
<evidence type="ECO:0000313" key="6">
    <source>
        <dbReference type="Proteomes" id="UP001179858"/>
    </source>
</evidence>
<sequence>MEKNQLAFYEAVQQLDITRRALNEACEAYHISFEQFVLMKRIAVAGGIRPTQLSEDLHISRAAVSRKLTQLYYSNYLAKERSGVNEDQRVVIISLTPTGEIVVKKLDHFYQAKLARLKNPIEEVQATAKILEVLSQGI</sequence>
<keyword evidence="2" id="KW-0238">DNA-binding</keyword>
<dbReference type="InterPro" id="IPR036388">
    <property type="entry name" value="WH-like_DNA-bd_sf"/>
</dbReference>
<organism evidence="5 6">
    <name type="scientific">Latilactobacillus sakei</name>
    <name type="common">Lactobacillus sakei</name>
    <dbReference type="NCBI Taxonomy" id="1599"/>
    <lineage>
        <taxon>Bacteria</taxon>
        <taxon>Bacillati</taxon>
        <taxon>Bacillota</taxon>
        <taxon>Bacilli</taxon>
        <taxon>Lactobacillales</taxon>
        <taxon>Lactobacillaceae</taxon>
        <taxon>Latilactobacillus</taxon>
    </lineage>
</organism>
<evidence type="ECO:0000256" key="3">
    <source>
        <dbReference type="ARBA" id="ARBA00023163"/>
    </source>
</evidence>
<dbReference type="Pfam" id="PF22381">
    <property type="entry name" value="Staph_reg_Sar_Rot"/>
    <property type="match status" value="1"/>
</dbReference>
<dbReference type="RefSeq" id="WP_280102983.1">
    <property type="nucleotide sequence ID" value="NZ_CP122959.1"/>
</dbReference>
<gene>
    <name evidence="5" type="ORF">QBD03_00925</name>
</gene>
<keyword evidence="1" id="KW-0805">Transcription regulation</keyword>
<reference evidence="5" key="1">
    <citation type="submission" date="2023-04" db="EMBL/GenBank/DDBJ databases">
        <title>Novel strain of Lactilactobacillus sakei and use thereof.</title>
        <authorList>
            <person name="Kim S.Y."/>
        </authorList>
    </citation>
    <scope>NUCLEOTIDE SEQUENCE</scope>
    <source>
        <strain evidence="5">HUP1</strain>
    </source>
</reference>
<name>A0AAF0KA78_LATSK</name>
<dbReference type="PANTHER" id="PTHR33164:SF102">
    <property type="entry name" value="TRANSCRIPTIONAL REGULATORY PROTEIN"/>
    <property type="match status" value="1"/>
</dbReference>
<dbReference type="PROSITE" id="PS50995">
    <property type="entry name" value="HTH_MARR_2"/>
    <property type="match status" value="1"/>
</dbReference>
<protein>
    <submittedName>
        <fullName evidence="5">MarR family transcriptional regulator</fullName>
    </submittedName>
</protein>
<dbReference type="GO" id="GO:0003700">
    <property type="term" value="F:DNA-binding transcription factor activity"/>
    <property type="evidence" value="ECO:0007669"/>
    <property type="project" value="InterPro"/>
</dbReference>
<evidence type="ECO:0000313" key="5">
    <source>
        <dbReference type="EMBL" id="WGI19340.1"/>
    </source>
</evidence>
<dbReference type="GO" id="GO:0003677">
    <property type="term" value="F:DNA binding"/>
    <property type="evidence" value="ECO:0007669"/>
    <property type="project" value="UniProtKB-KW"/>
</dbReference>